<name>A0ABZ2ZZQ4_9MICC</name>
<evidence type="ECO:0000313" key="2">
    <source>
        <dbReference type="EMBL" id="WZP16655.1"/>
    </source>
</evidence>
<keyword evidence="1" id="KW-0812">Transmembrane</keyword>
<evidence type="ECO:0000313" key="3">
    <source>
        <dbReference type="Proteomes" id="UP001448858"/>
    </source>
</evidence>
<protein>
    <recommendedName>
        <fullName evidence="4">DUF58 domain-containing protein</fullName>
    </recommendedName>
</protein>
<dbReference type="RefSeq" id="WP_342024261.1">
    <property type="nucleotide sequence ID" value="NZ_CP151657.1"/>
</dbReference>
<accession>A0ABZ2ZZQ4</accession>
<evidence type="ECO:0008006" key="4">
    <source>
        <dbReference type="Google" id="ProtNLM"/>
    </source>
</evidence>
<dbReference type="EMBL" id="CP151657">
    <property type="protein sequence ID" value="WZP16655.1"/>
    <property type="molecule type" value="Genomic_DNA"/>
</dbReference>
<proteinExistence type="predicted"/>
<sequence>MHHRKVVLGAQLAGLAAAAAALLFSIAGETGPGAAFLSAALVLFAGSTLVLVRNRSVPAAAPAAPAASPAPAVGRLAGLDTGSAEDPRSYLGELILEPRGSAAERHGTVLIISGPELARRLQAHGPVEHLLPGASSAQLLRGTPRMLVIDRRGLGSGVWAHTETGAGSVLFRELSDVIRKCQRLHIATVFLDSGEPDRFYTSTLRKLCRNTMPLAFDELHPEGTAGSDLLTELQTWSLTEAAHVR</sequence>
<reference evidence="2 3" key="1">
    <citation type="submission" date="2024-04" db="EMBL/GenBank/DDBJ databases">
        <title>Arthrobacter sp. from Plains bison fecal sample.</title>
        <authorList>
            <person name="Ruzzini A."/>
        </authorList>
    </citation>
    <scope>NUCLEOTIDE SEQUENCE [LARGE SCALE GENOMIC DNA]</scope>
    <source>
        <strain evidence="2 3">EINP1</strain>
    </source>
</reference>
<feature type="transmembrane region" description="Helical" evidence="1">
    <location>
        <begin position="35"/>
        <end position="52"/>
    </location>
</feature>
<keyword evidence="1" id="KW-0472">Membrane</keyword>
<evidence type="ECO:0000256" key="1">
    <source>
        <dbReference type="SAM" id="Phobius"/>
    </source>
</evidence>
<dbReference type="Proteomes" id="UP001448858">
    <property type="component" value="Chromosome"/>
</dbReference>
<keyword evidence="1" id="KW-1133">Transmembrane helix</keyword>
<gene>
    <name evidence="2" type="ORF">AAE021_03445</name>
</gene>
<organism evidence="2 3">
    <name type="scientific">Arthrobacter citreus</name>
    <dbReference type="NCBI Taxonomy" id="1670"/>
    <lineage>
        <taxon>Bacteria</taxon>
        <taxon>Bacillati</taxon>
        <taxon>Actinomycetota</taxon>
        <taxon>Actinomycetes</taxon>
        <taxon>Micrococcales</taxon>
        <taxon>Micrococcaceae</taxon>
        <taxon>Arthrobacter</taxon>
    </lineage>
</organism>
<keyword evidence="3" id="KW-1185">Reference proteome</keyword>